<protein>
    <recommendedName>
        <fullName evidence="3">Hydrolase</fullName>
    </recommendedName>
</protein>
<keyword evidence="2" id="KW-1185">Reference proteome</keyword>
<evidence type="ECO:0008006" key="3">
    <source>
        <dbReference type="Google" id="ProtNLM"/>
    </source>
</evidence>
<reference evidence="2" key="1">
    <citation type="submission" date="2018-11" db="EMBL/GenBank/DDBJ databases">
        <title>Complete genome sequence of Paenibacillus sp. ML311-T8.</title>
        <authorList>
            <person name="Nam Y.-D."/>
            <person name="Kang J."/>
            <person name="Chung W.-H."/>
            <person name="Park Y.S."/>
        </authorList>
    </citation>
    <scope>NUCLEOTIDE SEQUENCE [LARGE SCALE GENOMIC DNA]</scope>
    <source>
        <strain evidence="2">ML311-T8</strain>
    </source>
</reference>
<accession>A0A6B8RPG6</accession>
<dbReference type="AlphaFoldDB" id="A0A6B8RPG6"/>
<gene>
    <name evidence="1" type="ORF">EHS13_22155</name>
</gene>
<dbReference type="RefSeq" id="WP_155702496.1">
    <property type="nucleotide sequence ID" value="NZ_CP034235.1"/>
</dbReference>
<sequence length="107" mass="12611">MDKKTYYVTVQSGEIMEDSTAFNYDFVINANEEEYDQIKQLFEDTADAEFATYSHSFPLSLSTYYNEENSTYDNHLRDIYIKLHELGTTETRQHIETMHILDSNTKT</sequence>
<dbReference type="KEGG" id="ppsc:EHS13_22155"/>
<dbReference type="Proteomes" id="UP000426246">
    <property type="component" value="Chromosome"/>
</dbReference>
<proteinExistence type="predicted"/>
<dbReference type="EMBL" id="CP034235">
    <property type="protein sequence ID" value="QGQ97393.1"/>
    <property type="molecule type" value="Genomic_DNA"/>
</dbReference>
<organism evidence="1 2">
    <name type="scientific">Paenibacillus psychroresistens</name>
    <dbReference type="NCBI Taxonomy" id="1778678"/>
    <lineage>
        <taxon>Bacteria</taxon>
        <taxon>Bacillati</taxon>
        <taxon>Bacillota</taxon>
        <taxon>Bacilli</taxon>
        <taxon>Bacillales</taxon>
        <taxon>Paenibacillaceae</taxon>
        <taxon>Paenibacillus</taxon>
    </lineage>
</organism>
<dbReference type="OrthoDB" id="2706506at2"/>
<evidence type="ECO:0000313" key="1">
    <source>
        <dbReference type="EMBL" id="QGQ97393.1"/>
    </source>
</evidence>
<name>A0A6B8RPG6_9BACL</name>
<evidence type="ECO:0000313" key="2">
    <source>
        <dbReference type="Proteomes" id="UP000426246"/>
    </source>
</evidence>